<keyword evidence="3" id="KW-0539">Nucleus</keyword>
<reference evidence="7" key="1">
    <citation type="submission" date="2021-12" db="EMBL/GenBank/DDBJ databases">
        <title>Prjna785345.</title>
        <authorList>
            <person name="Rujirawat T."/>
            <person name="Krajaejun T."/>
        </authorList>
    </citation>
    <scope>NUCLEOTIDE SEQUENCE</scope>
    <source>
        <strain evidence="7">Pi057C3</strain>
    </source>
</reference>
<feature type="compositionally biased region" description="Polar residues" evidence="5">
    <location>
        <begin position="169"/>
        <end position="181"/>
    </location>
</feature>
<evidence type="ECO:0000259" key="6">
    <source>
        <dbReference type="SMART" id="SM00415"/>
    </source>
</evidence>
<dbReference type="AlphaFoldDB" id="A0AAD5MJQ3"/>
<dbReference type="SMART" id="SM00415">
    <property type="entry name" value="HSF"/>
    <property type="match status" value="1"/>
</dbReference>
<protein>
    <recommendedName>
        <fullName evidence="6">HSF-type DNA-binding domain-containing protein</fullName>
    </recommendedName>
</protein>
<feature type="region of interest" description="Disordered" evidence="5">
    <location>
        <begin position="158"/>
        <end position="184"/>
    </location>
</feature>
<evidence type="ECO:0000256" key="4">
    <source>
        <dbReference type="RuleBase" id="RU004020"/>
    </source>
</evidence>
<dbReference type="GO" id="GO:0043565">
    <property type="term" value="F:sequence-specific DNA binding"/>
    <property type="evidence" value="ECO:0007669"/>
    <property type="project" value="InterPro"/>
</dbReference>
<dbReference type="SUPFAM" id="SSF46785">
    <property type="entry name" value="Winged helix' DNA-binding domain"/>
    <property type="match status" value="1"/>
</dbReference>
<keyword evidence="2" id="KW-0238">DNA-binding</keyword>
<feature type="region of interest" description="Disordered" evidence="5">
    <location>
        <begin position="38"/>
        <end position="60"/>
    </location>
</feature>
<dbReference type="InterPro" id="IPR036390">
    <property type="entry name" value="WH_DNA-bd_sf"/>
</dbReference>
<dbReference type="InterPro" id="IPR036388">
    <property type="entry name" value="WH-like_DNA-bd_sf"/>
</dbReference>
<organism evidence="7 8">
    <name type="scientific">Pythium insidiosum</name>
    <name type="common">Pythiosis disease agent</name>
    <dbReference type="NCBI Taxonomy" id="114742"/>
    <lineage>
        <taxon>Eukaryota</taxon>
        <taxon>Sar</taxon>
        <taxon>Stramenopiles</taxon>
        <taxon>Oomycota</taxon>
        <taxon>Peronosporomycetes</taxon>
        <taxon>Pythiales</taxon>
        <taxon>Pythiaceae</taxon>
        <taxon>Pythium</taxon>
    </lineage>
</organism>
<evidence type="ECO:0000256" key="1">
    <source>
        <dbReference type="ARBA" id="ARBA00004123"/>
    </source>
</evidence>
<evidence type="ECO:0000313" key="7">
    <source>
        <dbReference type="EMBL" id="KAJ0410308.1"/>
    </source>
</evidence>
<proteinExistence type="inferred from homology"/>
<feature type="domain" description="HSF-type DNA-binding" evidence="6">
    <location>
        <begin position="62"/>
        <end position="161"/>
    </location>
</feature>
<evidence type="ECO:0000313" key="8">
    <source>
        <dbReference type="Proteomes" id="UP001209570"/>
    </source>
</evidence>
<dbReference type="PANTHER" id="PTHR10015:SF206">
    <property type="entry name" value="HSF-TYPE DNA-BINDING DOMAIN-CONTAINING PROTEIN"/>
    <property type="match status" value="1"/>
</dbReference>
<dbReference type="EMBL" id="JAKCXM010000001">
    <property type="protein sequence ID" value="KAJ0410308.1"/>
    <property type="molecule type" value="Genomic_DNA"/>
</dbReference>
<dbReference type="Pfam" id="PF00447">
    <property type="entry name" value="HSF_DNA-bind"/>
    <property type="match status" value="1"/>
</dbReference>
<dbReference type="GO" id="GO:0003700">
    <property type="term" value="F:DNA-binding transcription factor activity"/>
    <property type="evidence" value="ECO:0007669"/>
    <property type="project" value="InterPro"/>
</dbReference>
<dbReference type="Gene3D" id="1.10.10.10">
    <property type="entry name" value="Winged helix-like DNA-binding domain superfamily/Winged helix DNA-binding domain"/>
    <property type="match status" value="1"/>
</dbReference>
<evidence type="ECO:0000256" key="2">
    <source>
        <dbReference type="ARBA" id="ARBA00023125"/>
    </source>
</evidence>
<dbReference type="PANTHER" id="PTHR10015">
    <property type="entry name" value="HEAT SHOCK TRANSCRIPTION FACTOR"/>
    <property type="match status" value="1"/>
</dbReference>
<dbReference type="Proteomes" id="UP001209570">
    <property type="component" value="Unassembled WGS sequence"/>
</dbReference>
<comment type="similarity">
    <text evidence="4">Belongs to the HSF family.</text>
</comment>
<comment type="caution">
    <text evidence="7">The sequence shown here is derived from an EMBL/GenBank/DDBJ whole genome shotgun (WGS) entry which is preliminary data.</text>
</comment>
<gene>
    <name evidence="7" type="ORF">P43SY_002640</name>
</gene>
<sequence length="294" mass="32380">MMLHADPLLSDPALFALDAHYDFAVQLFCEDSNGAAKTDLASRRGHRKTARGRRRPKGPLEPEVSFAETLYHQLNASRSRLMSWNVRGNGFLVVDADEFARRELPLLFKHKSFARFARDLRAHGFRGMTLSNSASMIRSFEFRHPNFVRGHASQLKRVTPRARVEESVQHSASPTDQSTAPFSMENVPLGTHISLAPSTVDHVELASALDVESLKSEITELSGEVQQTQTLLDQLLGSLLLPASTVTSGYTAAPVAPFGVHDAATWMSSASTEVLPADDQLLSLFAEPLMQDDQ</sequence>
<evidence type="ECO:0000256" key="5">
    <source>
        <dbReference type="SAM" id="MobiDB-lite"/>
    </source>
</evidence>
<feature type="compositionally biased region" description="Basic residues" evidence="5">
    <location>
        <begin position="43"/>
        <end position="57"/>
    </location>
</feature>
<dbReference type="GO" id="GO:0005634">
    <property type="term" value="C:nucleus"/>
    <property type="evidence" value="ECO:0007669"/>
    <property type="project" value="UniProtKB-SubCell"/>
</dbReference>
<dbReference type="InterPro" id="IPR000232">
    <property type="entry name" value="HSF_DNA-bd"/>
</dbReference>
<name>A0AAD5MJQ3_PYTIN</name>
<keyword evidence="8" id="KW-1185">Reference proteome</keyword>
<evidence type="ECO:0000256" key="3">
    <source>
        <dbReference type="ARBA" id="ARBA00023242"/>
    </source>
</evidence>
<accession>A0AAD5MJQ3</accession>
<comment type="subcellular location">
    <subcellularLocation>
        <location evidence="1">Nucleus</location>
    </subcellularLocation>
</comment>